<keyword evidence="4 7" id="KW-1133">Transmembrane helix</keyword>
<evidence type="ECO:0000313" key="8">
    <source>
        <dbReference type="EMBL" id="CAA9555115.1"/>
    </source>
</evidence>
<keyword evidence="5 7" id="KW-0472">Membrane</keyword>
<feature type="transmembrane region" description="Helical" evidence="7">
    <location>
        <begin position="227"/>
        <end position="251"/>
    </location>
</feature>
<feature type="transmembrane region" description="Helical" evidence="7">
    <location>
        <begin position="113"/>
        <end position="132"/>
    </location>
</feature>
<dbReference type="GO" id="GO:0006885">
    <property type="term" value="P:regulation of pH"/>
    <property type="evidence" value="ECO:0007669"/>
    <property type="project" value="UniProtKB-UniRule"/>
</dbReference>
<dbReference type="PANTHER" id="PTHR30341:SF0">
    <property type="entry name" value="NA(+)_H(+) ANTIPORTER NHAA"/>
    <property type="match status" value="1"/>
</dbReference>
<name>A0A6J4UPN8_9BACT</name>
<feature type="transmembrane region" description="Helical" evidence="7">
    <location>
        <begin position="170"/>
        <end position="189"/>
    </location>
</feature>
<reference evidence="8" key="1">
    <citation type="submission" date="2020-02" db="EMBL/GenBank/DDBJ databases">
        <authorList>
            <person name="Meier V. D."/>
        </authorList>
    </citation>
    <scope>NUCLEOTIDE SEQUENCE</scope>
    <source>
        <strain evidence="8">AVDCRST_MAG88</strain>
    </source>
</reference>
<proteinExistence type="inferred from homology"/>
<organism evidence="8">
    <name type="scientific">uncultured Thermomicrobiales bacterium</name>
    <dbReference type="NCBI Taxonomy" id="1645740"/>
    <lineage>
        <taxon>Bacteria</taxon>
        <taxon>Pseudomonadati</taxon>
        <taxon>Thermomicrobiota</taxon>
        <taxon>Thermomicrobia</taxon>
        <taxon>Thermomicrobiales</taxon>
        <taxon>environmental samples</taxon>
    </lineage>
</organism>
<feature type="transmembrane region" description="Helical" evidence="7">
    <location>
        <begin position="21"/>
        <end position="49"/>
    </location>
</feature>
<evidence type="ECO:0000256" key="6">
    <source>
        <dbReference type="NCBIfam" id="TIGR00773"/>
    </source>
</evidence>
<dbReference type="NCBIfam" id="TIGR00773">
    <property type="entry name" value="NhaA"/>
    <property type="match status" value="1"/>
</dbReference>
<keyword evidence="2" id="KW-1003">Cell membrane</keyword>
<keyword evidence="3 7" id="KW-0812">Transmembrane</keyword>
<feature type="transmembrane region" description="Helical" evidence="7">
    <location>
        <begin position="317"/>
        <end position="339"/>
    </location>
</feature>
<dbReference type="HAMAP" id="MF_01844">
    <property type="entry name" value="NhaA"/>
    <property type="match status" value="1"/>
</dbReference>
<evidence type="ECO:0000256" key="3">
    <source>
        <dbReference type="ARBA" id="ARBA00022692"/>
    </source>
</evidence>
<dbReference type="PANTHER" id="PTHR30341">
    <property type="entry name" value="SODIUM ION/PROTON ANTIPORTER NHAA-RELATED"/>
    <property type="match status" value="1"/>
</dbReference>
<accession>A0A6J4UPN8</accession>
<evidence type="ECO:0000256" key="4">
    <source>
        <dbReference type="ARBA" id="ARBA00022989"/>
    </source>
</evidence>
<dbReference type="InterPro" id="IPR023171">
    <property type="entry name" value="Na/H_antiporter_dom_sf"/>
</dbReference>
<evidence type="ECO:0000256" key="5">
    <source>
        <dbReference type="ARBA" id="ARBA00023136"/>
    </source>
</evidence>
<dbReference type="EMBL" id="CADCWM010000363">
    <property type="protein sequence ID" value="CAA9555115.1"/>
    <property type="molecule type" value="Genomic_DNA"/>
</dbReference>
<feature type="non-terminal residue" evidence="8">
    <location>
        <position position="366"/>
    </location>
</feature>
<comment type="subcellular location">
    <subcellularLocation>
        <location evidence="1">Cell inner membrane</location>
        <topology evidence="1">Multi-pass membrane protein</topology>
    </subcellularLocation>
</comment>
<dbReference type="GO" id="GO:0005886">
    <property type="term" value="C:plasma membrane"/>
    <property type="evidence" value="ECO:0007669"/>
    <property type="project" value="UniProtKB-SubCell"/>
</dbReference>
<dbReference type="InterPro" id="IPR004670">
    <property type="entry name" value="NhaA"/>
</dbReference>
<feature type="transmembrane region" description="Helical" evidence="7">
    <location>
        <begin position="195"/>
        <end position="215"/>
    </location>
</feature>
<feature type="transmembrane region" description="Helical" evidence="7">
    <location>
        <begin position="138"/>
        <end position="158"/>
    </location>
</feature>
<evidence type="ECO:0000256" key="7">
    <source>
        <dbReference type="SAM" id="Phobius"/>
    </source>
</evidence>
<evidence type="ECO:0000256" key="2">
    <source>
        <dbReference type="ARBA" id="ARBA00022475"/>
    </source>
</evidence>
<gene>
    <name evidence="8" type="ORF">AVDCRST_MAG88-1047</name>
</gene>
<dbReference type="Gene3D" id="1.20.1530.10">
    <property type="entry name" value="Na+/H+ antiporter like domain"/>
    <property type="match status" value="1"/>
</dbReference>
<dbReference type="GO" id="GO:0015385">
    <property type="term" value="F:sodium:proton antiporter activity"/>
    <property type="evidence" value="ECO:0007669"/>
    <property type="project" value="UniProtKB-UniRule"/>
</dbReference>
<evidence type="ECO:0000256" key="1">
    <source>
        <dbReference type="ARBA" id="ARBA00004429"/>
    </source>
</evidence>
<feature type="transmembrane region" description="Helical" evidence="7">
    <location>
        <begin position="74"/>
        <end position="92"/>
    </location>
</feature>
<sequence>MMGTTTAPAPSERETPLQRVLYPLTAFMHAEAAGGIVLILCALAALVWANSPWADAYASLWATKITIGPLSETLLHWINDGLMAVFFFVVGLEIKREVLVGELASPRQAALPIAAALGGMVAPALFYAAVNLGGAGLAGWGIPMATDIAFALGVLALLGRRAPTGLKVFLTALAIVDDLGAVLIIALFYTAAVSWAALGVAAAFLAALVGANRLHVRHPLAYATLGIGLWAAFLASGVHATIAGVLLALTIPARTRVDTGEFFRAAHRVLHDFDRAGEEGADLLTNAGQQAALAELEDLAEGVQTPLQRLEHALHPWVAFVIVPLFALANAGVALGGGLGAALREPVTLGVVAGLLFGKQLGVTGG</sequence>
<dbReference type="Pfam" id="PF06965">
    <property type="entry name" value="Na_H_antiport_1"/>
    <property type="match status" value="1"/>
</dbReference>
<protein>
    <recommendedName>
        <fullName evidence="6">Na+/H+ antiporter NhaA</fullName>
    </recommendedName>
</protein>
<dbReference type="AlphaFoldDB" id="A0A6J4UPN8"/>